<sequence length="257" mass="27143">MAEASMECHGRAKQLVVVFGAASIGTRGRWGADAVLRACCKVVCRLRGIDHLRGMVVLADEHRTTRVSSAVNGQQPCESQLNKCRATRRAGWKPPAGQVDLHILRPAWSQQRDQRVRGLMYPVVPGSGPPQAPTGPKQQPGNHTASSLRARAEHSPSSQAQQAHQGCQSQASTTARQVAGQGVNYSIEHAAHWGEQVAPAGAVLVTRAGEAASQGQGCKASAGILAQPALQRGQGTSIGSSSPRAQASPTIRDRHQE</sequence>
<gene>
    <name evidence="2" type="ORF">HaLaN_06853</name>
</gene>
<feature type="compositionally biased region" description="Polar residues" evidence="1">
    <location>
        <begin position="136"/>
        <end position="147"/>
    </location>
</feature>
<accession>A0A699YUJ3</accession>
<proteinExistence type="predicted"/>
<evidence type="ECO:0000256" key="1">
    <source>
        <dbReference type="SAM" id="MobiDB-lite"/>
    </source>
</evidence>
<feature type="compositionally biased region" description="Low complexity" evidence="1">
    <location>
        <begin position="155"/>
        <end position="172"/>
    </location>
</feature>
<organism evidence="2 3">
    <name type="scientific">Haematococcus lacustris</name>
    <name type="common">Green alga</name>
    <name type="synonym">Haematococcus pluvialis</name>
    <dbReference type="NCBI Taxonomy" id="44745"/>
    <lineage>
        <taxon>Eukaryota</taxon>
        <taxon>Viridiplantae</taxon>
        <taxon>Chlorophyta</taxon>
        <taxon>core chlorophytes</taxon>
        <taxon>Chlorophyceae</taxon>
        <taxon>CS clade</taxon>
        <taxon>Chlamydomonadales</taxon>
        <taxon>Haematococcaceae</taxon>
        <taxon>Haematococcus</taxon>
    </lineage>
</organism>
<feature type="region of interest" description="Disordered" evidence="1">
    <location>
        <begin position="231"/>
        <end position="257"/>
    </location>
</feature>
<evidence type="ECO:0000313" key="3">
    <source>
        <dbReference type="Proteomes" id="UP000485058"/>
    </source>
</evidence>
<reference evidence="2 3" key="1">
    <citation type="submission" date="2020-02" db="EMBL/GenBank/DDBJ databases">
        <title>Draft genome sequence of Haematococcus lacustris strain NIES-144.</title>
        <authorList>
            <person name="Morimoto D."/>
            <person name="Nakagawa S."/>
            <person name="Yoshida T."/>
            <person name="Sawayama S."/>
        </authorList>
    </citation>
    <scope>NUCLEOTIDE SEQUENCE [LARGE SCALE GENOMIC DNA]</scope>
    <source>
        <strain evidence="2 3">NIES-144</strain>
    </source>
</reference>
<evidence type="ECO:0000313" key="2">
    <source>
        <dbReference type="EMBL" id="GFH11368.1"/>
    </source>
</evidence>
<dbReference type="Proteomes" id="UP000485058">
    <property type="component" value="Unassembled WGS sequence"/>
</dbReference>
<comment type="caution">
    <text evidence="2">The sequence shown here is derived from an EMBL/GenBank/DDBJ whole genome shotgun (WGS) entry which is preliminary data.</text>
</comment>
<dbReference type="AlphaFoldDB" id="A0A699YUJ3"/>
<feature type="region of interest" description="Disordered" evidence="1">
    <location>
        <begin position="120"/>
        <end position="174"/>
    </location>
</feature>
<keyword evidence="3" id="KW-1185">Reference proteome</keyword>
<feature type="compositionally biased region" description="Polar residues" evidence="1">
    <location>
        <begin position="233"/>
        <end position="249"/>
    </location>
</feature>
<protein>
    <submittedName>
        <fullName evidence="2">Uncharacterized protein</fullName>
    </submittedName>
</protein>
<dbReference type="EMBL" id="BLLF01000396">
    <property type="protein sequence ID" value="GFH11368.1"/>
    <property type="molecule type" value="Genomic_DNA"/>
</dbReference>
<name>A0A699YUJ3_HAELA</name>